<feature type="domain" description="Glutamyl/glutaminyl-tRNA synthetase class Ib catalytic" evidence="8">
    <location>
        <begin position="7"/>
        <end position="265"/>
    </location>
</feature>
<dbReference type="InterPro" id="IPR049940">
    <property type="entry name" value="GluQ/Sye"/>
</dbReference>
<reference evidence="9" key="1">
    <citation type="submission" date="2020-10" db="EMBL/GenBank/DDBJ databases">
        <authorList>
            <person name="Gilroy R."/>
        </authorList>
    </citation>
    <scope>NUCLEOTIDE SEQUENCE</scope>
    <source>
        <strain evidence="9">ChiGjej3B3-7149</strain>
    </source>
</reference>
<dbReference type="Proteomes" id="UP000824238">
    <property type="component" value="Unassembled WGS sequence"/>
</dbReference>
<proteinExistence type="inferred from homology"/>
<evidence type="ECO:0000256" key="5">
    <source>
        <dbReference type="ARBA" id="ARBA00022840"/>
    </source>
</evidence>
<name>A0A9D1IZ84_9FIRM</name>
<dbReference type="AlphaFoldDB" id="A0A9D1IZ84"/>
<dbReference type="SUPFAM" id="SSF52374">
    <property type="entry name" value="Nucleotidylyl transferase"/>
    <property type="match status" value="1"/>
</dbReference>
<keyword evidence="2" id="KW-0479">Metal-binding</keyword>
<dbReference type="InterPro" id="IPR020058">
    <property type="entry name" value="Glu/Gln-tRNA-synth_Ib_cat-dom"/>
</dbReference>
<dbReference type="InterPro" id="IPR000924">
    <property type="entry name" value="Glu/Gln-tRNA-synth"/>
</dbReference>
<evidence type="ECO:0000256" key="3">
    <source>
        <dbReference type="ARBA" id="ARBA00022741"/>
    </source>
</evidence>
<keyword evidence="5 7" id="KW-0067">ATP-binding</keyword>
<evidence type="ECO:0000259" key="8">
    <source>
        <dbReference type="Pfam" id="PF00749"/>
    </source>
</evidence>
<dbReference type="GO" id="GO:0005524">
    <property type="term" value="F:ATP binding"/>
    <property type="evidence" value="ECO:0007669"/>
    <property type="project" value="UniProtKB-KW"/>
</dbReference>
<dbReference type="GO" id="GO:0005829">
    <property type="term" value="C:cytosol"/>
    <property type="evidence" value="ECO:0007669"/>
    <property type="project" value="TreeGrafter"/>
</dbReference>
<gene>
    <name evidence="9" type="ORF">IAD36_03345</name>
</gene>
<dbReference type="GO" id="GO:0004818">
    <property type="term" value="F:glutamate-tRNA ligase activity"/>
    <property type="evidence" value="ECO:0007669"/>
    <property type="project" value="TreeGrafter"/>
</dbReference>
<dbReference type="PRINTS" id="PR00987">
    <property type="entry name" value="TRNASYNTHGLU"/>
</dbReference>
<organism evidence="9 10">
    <name type="scientific">Candidatus Scatomorpha intestinigallinarum</name>
    <dbReference type="NCBI Taxonomy" id="2840923"/>
    <lineage>
        <taxon>Bacteria</taxon>
        <taxon>Bacillati</taxon>
        <taxon>Bacillota</taxon>
        <taxon>Clostridia</taxon>
        <taxon>Eubacteriales</taxon>
        <taxon>Candidatus Scatomorpha</taxon>
    </lineage>
</organism>
<evidence type="ECO:0000256" key="6">
    <source>
        <dbReference type="ARBA" id="ARBA00023146"/>
    </source>
</evidence>
<keyword evidence="1 7" id="KW-0436">Ligase</keyword>
<dbReference type="EMBL" id="DVHH01000083">
    <property type="protein sequence ID" value="HIR54624.1"/>
    <property type="molecule type" value="Genomic_DNA"/>
</dbReference>
<accession>A0A9D1IZ84</accession>
<comment type="caution">
    <text evidence="9">The sequence shown here is derived from an EMBL/GenBank/DDBJ whole genome shotgun (WGS) entry which is preliminary data.</text>
</comment>
<evidence type="ECO:0000313" key="9">
    <source>
        <dbReference type="EMBL" id="HIR54624.1"/>
    </source>
</evidence>
<reference evidence="9" key="2">
    <citation type="journal article" date="2021" name="PeerJ">
        <title>Extensive microbial diversity within the chicken gut microbiome revealed by metagenomics and culture.</title>
        <authorList>
            <person name="Gilroy R."/>
            <person name="Ravi A."/>
            <person name="Getino M."/>
            <person name="Pursley I."/>
            <person name="Horton D.L."/>
            <person name="Alikhan N.F."/>
            <person name="Baker D."/>
            <person name="Gharbi K."/>
            <person name="Hall N."/>
            <person name="Watson M."/>
            <person name="Adriaenssens E.M."/>
            <person name="Foster-Nyarko E."/>
            <person name="Jarju S."/>
            <person name="Secka A."/>
            <person name="Antonio M."/>
            <person name="Oren A."/>
            <person name="Chaudhuri R.R."/>
            <person name="La Ragione R."/>
            <person name="Hildebrand F."/>
            <person name="Pallen M.J."/>
        </authorList>
    </citation>
    <scope>NUCLEOTIDE SEQUENCE</scope>
    <source>
        <strain evidence="9">ChiGjej3B3-7149</strain>
    </source>
</reference>
<dbReference type="InterPro" id="IPR001412">
    <property type="entry name" value="aa-tRNA-synth_I_CS"/>
</dbReference>
<dbReference type="GO" id="GO:0006424">
    <property type="term" value="P:glutamyl-tRNA aminoacylation"/>
    <property type="evidence" value="ECO:0007669"/>
    <property type="project" value="TreeGrafter"/>
</dbReference>
<evidence type="ECO:0000313" key="10">
    <source>
        <dbReference type="Proteomes" id="UP000824238"/>
    </source>
</evidence>
<keyword evidence="6 7" id="KW-0030">Aminoacyl-tRNA synthetase</keyword>
<evidence type="ECO:0000256" key="7">
    <source>
        <dbReference type="RuleBase" id="RU363037"/>
    </source>
</evidence>
<dbReference type="PANTHER" id="PTHR43311">
    <property type="entry name" value="GLUTAMATE--TRNA LIGASE"/>
    <property type="match status" value="1"/>
</dbReference>
<evidence type="ECO:0000256" key="2">
    <source>
        <dbReference type="ARBA" id="ARBA00022723"/>
    </source>
</evidence>
<keyword evidence="7" id="KW-0648">Protein biosynthesis</keyword>
<dbReference type="PANTHER" id="PTHR43311:SF1">
    <property type="entry name" value="GLUTAMYL-Q TRNA(ASP) SYNTHETASE"/>
    <property type="match status" value="1"/>
</dbReference>
<protein>
    <submittedName>
        <fullName evidence="9">tRNA glutamyl-Q(34) synthetase GluQRS</fullName>
    </submittedName>
</protein>
<comment type="similarity">
    <text evidence="7">Belongs to the class-I aminoacyl-tRNA synthetase family.</text>
</comment>
<evidence type="ECO:0000256" key="4">
    <source>
        <dbReference type="ARBA" id="ARBA00022833"/>
    </source>
</evidence>
<dbReference type="PROSITE" id="PS00178">
    <property type="entry name" value="AA_TRNA_LIGASE_I"/>
    <property type="match status" value="1"/>
</dbReference>
<keyword evidence="4" id="KW-0862">Zinc</keyword>
<evidence type="ECO:0000256" key="1">
    <source>
        <dbReference type="ARBA" id="ARBA00022598"/>
    </source>
</evidence>
<dbReference type="Pfam" id="PF00749">
    <property type="entry name" value="tRNA-synt_1c"/>
    <property type="match status" value="1"/>
</dbReference>
<dbReference type="Gene3D" id="3.40.50.620">
    <property type="entry name" value="HUPs"/>
    <property type="match status" value="1"/>
</dbReference>
<keyword evidence="3 7" id="KW-0547">Nucleotide-binding</keyword>
<sequence length="308" mass="34668">MDKTPRGRFAPSPSGRLHLGNMLSSLLAWLDIRSLGGQMLFRLEDLDPERSWDEYARLMAEDLRWLGLDWDLGWPVEPGCRQGLRTGRYEAAFERLSALGLVYPCWCSRAERLAASAPHPGEERPMGCKCRYYSEAEKAKMLRSPAAKVIVPDAVLSVEDGHYGPYSENLAREGGDFIIRRSDGVFAYQLAVSVDDMEMGVTRVVRARDLLSSAPRQKWLIETLGGAAPEYCHCPLLVTGDGRKLSKREGDLNMEELRRRYTPEELTGALAHLCGLIDRPEPVSPRELVPHFSWERVAREDVILPPGF</sequence>
<dbReference type="InterPro" id="IPR014729">
    <property type="entry name" value="Rossmann-like_a/b/a_fold"/>
</dbReference>